<protein>
    <submittedName>
        <fullName evidence="3">Universal stress protein</fullName>
    </submittedName>
</protein>
<dbReference type="RefSeq" id="WP_185192571.1">
    <property type="nucleotide sequence ID" value="NZ_JACKXD010000002.1"/>
</dbReference>
<dbReference type="Pfam" id="PF00582">
    <property type="entry name" value="Usp"/>
    <property type="match status" value="1"/>
</dbReference>
<dbReference type="PANTHER" id="PTHR46268">
    <property type="entry name" value="STRESS RESPONSE PROTEIN NHAX"/>
    <property type="match status" value="1"/>
</dbReference>
<dbReference type="PANTHER" id="PTHR46268:SF6">
    <property type="entry name" value="UNIVERSAL STRESS PROTEIN UP12"/>
    <property type="match status" value="1"/>
</dbReference>
<dbReference type="AlphaFoldDB" id="A0A7J9SH05"/>
<dbReference type="Gene3D" id="3.40.50.620">
    <property type="entry name" value="HUPs"/>
    <property type="match status" value="1"/>
</dbReference>
<reference evidence="3 4" key="1">
    <citation type="submission" date="2020-08" db="EMBL/GenBank/DDBJ databases">
        <authorList>
            <person name="Seo M.-J."/>
        </authorList>
    </citation>
    <scope>NUCLEOTIDE SEQUENCE [LARGE SCALE GENOMIC DNA]</scope>
    <source>
        <strain evidence="3 4">MBLA0160</strain>
    </source>
</reference>
<accession>A0A7J9SH05</accession>
<feature type="domain" description="UspA" evidence="2">
    <location>
        <begin position="3"/>
        <end position="127"/>
    </location>
</feature>
<sequence length="133" mass="14127">MVRILLALDDNVPQARAQTNAIADIVQSATGAEIHLLHVFGDNPEGASVHQVEAVREASGRLEELGVEVNLLEASGSPADEILRYADEYDVDQICVGGRKRSPTGKALFGSVTQDVILGTHRPVLVCGSAPEE</sequence>
<keyword evidence="4" id="KW-1185">Reference proteome</keyword>
<dbReference type="Proteomes" id="UP000546257">
    <property type="component" value="Unassembled WGS sequence"/>
</dbReference>
<evidence type="ECO:0000256" key="1">
    <source>
        <dbReference type="ARBA" id="ARBA00008791"/>
    </source>
</evidence>
<comment type="caution">
    <text evidence="3">The sequence shown here is derived from an EMBL/GenBank/DDBJ whole genome shotgun (WGS) entry which is preliminary data.</text>
</comment>
<proteinExistence type="inferred from homology"/>
<evidence type="ECO:0000259" key="2">
    <source>
        <dbReference type="Pfam" id="PF00582"/>
    </source>
</evidence>
<gene>
    <name evidence="3" type="ORF">H5V44_07950</name>
</gene>
<dbReference type="PRINTS" id="PR01438">
    <property type="entry name" value="UNVRSLSTRESS"/>
</dbReference>
<dbReference type="EMBL" id="JACKXD010000002">
    <property type="protein sequence ID" value="MBB6646220.1"/>
    <property type="molecule type" value="Genomic_DNA"/>
</dbReference>
<organism evidence="3 4">
    <name type="scientific">Halobellus ruber</name>
    <dbReference type="NCBI Taxonomy" id="2761102"/>
    <lineage>
        <taxon>Archaea</taxon>
        <taxon>Methanobacteriati</taxon>
        <taxon>Methanobacteriota</taxon>
        <taxon>Stenosarchaea group</taxon>
        <taxon>Halobacteria</taxon>
        <taxon>Halobacteriales</taxon>
        <taxon>Haloferacaceae</taxon>
        <taxon>Halobellus</taxon>
    </lineage>
</organism>
<evidence type="ECO:0000313" key="3">
    <source>
        <dbReference type="EMBL" id="MBB6646220.1"/>
    </source>
</evidence>
<dbReference type="CDD" id="cd00293">
    <property type="entry name" value="USP-like"/>
    <property type="match status" value="1"/>
</dbReference>
<dbReference type="InterPro" id="IPR006015">
    <property type="entry name" value="Universal_stress_UspA"/>
</dbReference>
<comment type="similarity">
    <text evidence="1">Belongs to the universal stress protein A family.</text>
</comment>
<name>A0A7J9SH05_9EURY</name>
<dbReference type="InterPro" id="IPR006016">
    <property type="entry name" value="UspA"/>
</dbReference>
<evidence type="ECO:0000313" key="4">
    <source>
        <dbReference type="Proteomes" id="UP000546257"/>
    </source>
</evidence>
<dbReference type="SUPFAM" id="SSF52402">
    <property type="entry name" value="Adenine nucleotide alpha hydrolases-like"/>
    <property type="match status" value="1"/>
</dbReference>
<dbReference type="InterPro" id="IPR014729">
    <property type="entry name" value="Rossmann-like_a/b/a_fold"/>
</dbReference>